<organism evidence="1 2">
    <name type="scientific">Azorhizobium oxalatiphilum</name>
    <dbReference type="NCBI Taxonomy" id="980631"/>
    <lineage>
        <taxon>Bacteria</taxon>
        <taxon>Pseudomonadati</taxon>
        <taxon>Pseudomonadota</taxon>
        <taxon>Alphaproteobacteria</taxon>
        <taxon>Hyphomicrobiales</taxon>
        <taxon>Xanthobacteraceae</taxon>
        <taxon>Azorhizobium</taxon>
    </lineage>
</organism>
<keyword evidence="2" id="KW-1185">Reference proteome</keyword>
<protein>
    <submittedName>
        <fullName evidence="1">Uncharacterized protein</fullName>
    </submittedName>
</protein>
<reference evidence="1" key="2">
    <citation type="submission" date="2020-09" db="EMBL/GenBank/DDBJ databases">
        <authorList>
            <person name="Sun Q."/>
            <person name="Sedlacek I."/>
        </authorList>
    </citation>
    <scope>NUCLEOTIDE SEQUENCE</scope>
    <source>
        <strain evidence="1">CCM 7897</strain>
    </source>
</reference>
<evidence type="ECO:0000313" key="2">
    <source>
        <dbReference type="Proteomes" id="UP000606044"/>
    </source>
</evidence>
<sequence>MSAELIVECLRRYRTHRAAKTTGAFRVIAVHELASATVAGNVDHLLKDPVRSALMGEVRDVGWRYSRNTGRRA</sequence>
<reference evidence="1" key="1">
    <citation type="journal article" date="2014" name="Int. J. Syst. Evol. Microbiol.">
        <title>Complete genome sequence of Corynebacterium casei LMG S-19264T (=DSM 44701T), isolated from a smear-ripened cheese.</title>
        <authorList>
            <consortium name="US DOE Joint Genome Institute (JGI-PGF)"/>
            <person name="Walter F."/>
            <person name="Albersmeier A."/>
            <person name="Kalinowski J."/>
            <person name="Ruckert C."/>
        </authorList>
    </citation>
    <scope>NUCLEOTIDE SEQUENCE</scope>
    <source>
        <strain evidence="1">CCM 7897</strain>
    </source>
</reference>
<dbReference type="Proteomes" id="UP000606044">
    <property type="component" value="Unassembled WGS sequence"/>
</dbReference>
<evidence type="ECO:0000313" key="1">
    <source>
        <dbReference type="EMBL" id="GGF66892.1"/>
    </source>
</evidence>
<accession>A0A917C0S9</accession>
<proteinExistence type="predicted"/>
<dbReference type="AlphaFoldDB" id="A0A917C0S9"/>
<comment type="caution">
    <text evidence="1">The sequence shown here is derived from an EMBL/GenBank/DDBJ whole genome shotgun (WGS) entry which is preliminary data.</text>
</comment>
<name>A0A917C0S9_9HYPH</name>
<dbReference type="EMBL" id="BMCT01000003">
    <property type="protein sequence ID" value="GGF66892.1"/>
    <property type="molecule type" value="Genomic_DNA"/>
</dbReference>
<gene>
    <name evidence="1" type="ORF">GCM10007301_28150</name>
</gene>